<dbReference type="PANTHER" id="PTHR48098">
    <property type="entry name" value="ENTEROCHELIN ESTERASE-RELATED"/>
    <property type="match status" value="1"/>
</dbReference>
<dbReference type="Proteomes" id="UP000000444">
    <property type="component" value="Chromosome"/>
</dbReference>
<evidence type="ECO:0000313" key="2">
    <source>
        <dbReference type="Proteomes" id="UP000000444"/>
    </source>
</evidence>
<organism evidence="1 2">
    <name type="scientific">Staphylococcus carnosus (strain TM300)</name>
    <dbReference type="NCBI Taxonomy" id="396513"/>
    <lineage>
        <taxon>Bacteria</taxon>
        <taxon>Bacillati</taxon>
        <taxon>Bacillota</taxon>
        <taxon>Bacilli</taxon>
        <taxon>Bacillales</taxon>
        <taxon>Staphylococcaceae</taxon>
        <taxon>Staphylococcus</taxon>
    </lineage>
</organism>
<accession>B9DIQ3</accession>
<protein>
    <submittedName>
        <fullName evidence="1">Esterase family protein</fullName>
    </submittedName>
</protein>
<gene>
    <name evidence="1" type="ordered locus">Sca_0616</name>
</gene>
<dbReference type="PANTHER" id="PTHR48098:SF3">
    <property type="entry name" value="IRON(III) ENTEROBACTIN ESTERASE"/>
    <property type="match status" value="1"/>
</dbReference>
<dbReference type="Gene3D" id="3.40.50.1820">
    <property type="entry name" value="alpha/beta hydrolase"/>
    <property type="match status" value="1"/>
</dbReference>
<dbReference type="InterPro" id="IPR050583">
    <property type="entry name" value="Mycobacterial_A85_antigen"/>
</dbReference>
<dbReference type="HOGENOM" id="CLU_039834_2_0_9"/>
<dbReference type="SUPFAM" id="SSF53474">
    <property type="entry name" value="alpha/beta-Hydrolases"/>
    <property type="match status" value="1"/>
</dbReference>
<sequence>MMTEFKIGTVNKTTFHSELLKRDITFSIYLPEDYTPLFKYKVIFCFDGLDFFRYGRIHRTYEKLRKEDKIERAIIIGFHYETVDLRREEFSPNGSKAPLTVKAMAKEILPYIDQNFPTYKVANGRILLGDSLAGSIALMTALSYPRLFSQVGMFSPMFNEVVDVLADRCQFIDHLNIWQAVGKEEIDFALPTTGERADFLTPNRELNQVLNQKEVTHYYEEFDGTHRWKSWKTLMEPLLIYFLAE</sequence>
<name>B9DIQ3_STACT</name>
<dbReference type="KEGG" id="sca:SCA_0616"/>
<evidence type="ECO:0000313" key="1">
    <source>
        <dbReference type="EMBL" id="CAL27530.1"/>
    </source>
</evidence>
<dbReference type="InterPro" id="IPR029058">
    <property type="entry name" value="AB_hydrolase_fold"/>
</dbReference>
<proteinExistence type="predicted"/>
<keyword evidence="2" id="KW-1185">Reference proteome</keyword>
<dbReference type="MEROPS" id="S09.B07"/>
<reference evidence="1 2" key="1">
    <citation type="journal article" date="2009" name="Appl. Environ. Microbiol.">
        <title>Genome analysis of the meat starter culture bacterium Staphylococcus carnosus TM300.</title>
        <authorList>
            <person name="Rosenstein R."/>
            <person name="Nerz C."/>
            <person name="Biswas L."/>
            <person name="Resch A."/>
            <person name="Raddatz G."/>
            <person name="Schuster S.C."/>
            <person name="Goetz F."/>
        </authorList>
    </citation>
    <scope>NUCLEOTIDE SEQUENCE [LARGE SCALE GENOMIC DNA]</scope>
    <source>
        <strain evidence="1 2">TM300</strain>
    </source>
</reference>
<dbReference type="ESTHER" id="stact-b9diq3">
    <property type="family name" value="A85-IroE-IroD-Fes-Yiel"/>
</dbReference>
<dbReference type="EMBL" id="AM295250">
    <property type="protein sequence ID" value="CAL27530.1"/>
    <property type="molecule type" value="Genomic_DNA"/>
</dbReference>
<dbReference type="Pfam" id="PF00756">
    <property type="entry name" value="Esterase"/>
    <property type="match status" value="1"/>
</dbReference>
<dbReference type="InterPro" id="IPR000801">
    <property type="entry name" value="Esterase-like"/>
</dbReference>
<dbReference type="AlphaFoldDB" id="B9DIQ3"/>
<dbReference type="eggNOG" id="COG2382">
    <property type="taxonomic scope" value="Bacteria"/>
</dbReference>